<dbReference type="Pfam" id="PF01494">
    <property type="entry name" value="FAD_binding_3"/>
    <property type="match status" value="1"/>
</dbReference>
<protein>
    <submittedName>
        <fullName evidence="4">4-hydroxybenzoate 3-monooxygenase</fullName>
    </submittedName>
</protein>
<dbReference type="InterPro" id="IPR050631">
    <property type="entry name" value="PheA/TfdB_FAD_monoxygenase"/>
</dbReference>
<evidence type="ECO:0000313" key="4">
    <source>
        <dbReference type="EMBL" id="KZE20180.1"/>
    </source>
</evidence>
<dbReference type="KEGG" id="bcau:I6G59_06965"/>
<dbReference type="Gene3D" id="3.50.50.60">
    <property type="entry name" value="FAD/NAD(P)-binding domain"/>
    <property type="match status" value="1"/>
</dbReference>
<sequence>MPDLHTDVAIVGAGPAGLMLAHLLHTAGIDSVVIDNRSHDDIAATHRAGILEAASVRMLETPGVDSRVHSAGHRHDGIDVRVDGISHPLDFPSLVGESVWLYPQNEAFVDLAAARARTGRPTFYSVTDTRLADIDSTSPSLRAVTEDGEQLSISARYVVGADGSRSPSRASIPEASRQRFFHEYPFAWFGILCQAPPSHEVLIYSRSDRGFALISQRSADVQRMYFQADPGTDPDDWSDDRIWTELQARVAGPDGFELKTGPIIDKVVLPFRSAVTEPMQHGSLFLAGDSAHTVPPTGAKGLNLAFADVAVLAPALVAALRDSDAEALARYSTTATKRVWKAQNFSYQMTRMLHTDPTADAFETKRSLGELTTLLDSEHGRRYLAECYTGWPHS</sequence>
<dbReference type="SUPFAM" id="SSF54373">
    <property type="entry name" value="FAD-linked reductases, C-terminal domain"/>
    <property type="match status" value="1"/>
</dbReference>
<dbReference type="Proteomes" id="UP000594979">
    <property type="component" value="Chromosome"/>
</dbReference>
<dbReference type="GO" id="GO:0071949">
    <property type="term" value="F:FAD binding"/>
    <property type="evidence" value="ECO:0007669"/>
    <property type="project" value="InterPro"/>
</dbReference>
<keyword evidence="1" id="KW-0560">Oxidoreductase</keyword>
<evidence type="ECO:0000259" key="3">
    <source>
        <dbReference type="Pfam" id="PF01494"/>
    </source>
</evidence>
<dbReference type="InterPro" id="IPR002938">
    <property type="entry name" value="FAD-bd"/>
</dbReference>
<dbReference type="PANTHER" id="PTHR43476:SF4">
    <property type="entry name" value="BLR0106 PROTEIN"/>
    <property type="match status" value="1"/>
</dbReference>
<dbReference type="InterPro" id="IPR036188">
    <property type="entry name" value="FAD/NAD-bd_sf"/>
</dbReference>
<dbReference type="Gene3D" id="3.30.9.10">
    <property type="entry name" value="D-Amino Acid Oxidase, subunit A, domain 2"/>
    <property type="match status" value="1"/>
</dbReference>
<accession>A0A163AG04</accession>
<dbReference type="EMBL" id="CP065682">
    <property type="protein sequence ID" value="QPS35031.1"/>
    <property type="molecule type" value="Genomic_DNA"/>
</dbReference>
<dbReference type="RefSeq" id="WP_063249962.1">
    <property type="nucleotide sequence ID" value="NZ_CP065682.1"/>
</dbReference>
<dbReference type="STRING" id="33889.AVW13_11075"/>
<dbReference type="SUPFAM" id="SSF51905">
    <property type="entry name" value="FAD/NAD(P)-binding domain"/>
    <property type="match status" value="1"/>
</dbReference>
<dbReference type="PRINTS" id="PR00420">
    <property type="entry name" value="RNGMNOXGNASE"/>
</dbReference>
<dbReference type="NCBIfam" id="NF006091">
    <property type="entry name" value="PRK08243.1"/>
    <property type="match status" value="1"/>
</dbReference>
<dbReference type="Proteomes" id="UP000076612">
    <property type="component" value="Unassembled WGS sequence"/>
</dbReference>
<evidence type="ECO:0000256" key="2">
    <source>
        <dbReference type="ARBA" id="ARBA00023027"/>
    </source>
</evidence>
<reference evidence="4" key="2">
    <citation type="submission" date="2016-01" db="EMBL/GenBank/DDBJ databases">
        <authorList>
            <person name="Hong K.W."/>
        </authorList>
    </citation>
    <scope>NUCLEOTIDE SEQUENCE</scope>
    <source>
        <strain evidence="4">M40</strain>
    </source>
</reference>
<evidence type="ECO:0000313" key="6">
    <source>
        <dbReference type="Proteomes" id="UP000076612"/>
    </source>
</evidence>
<evidence type="ECO:0000313" key="7">
    <source>
        <dbReference type="Proteomes" id="UP000594979"/>
    </source>
</evidence>
<gene>
    <name evidence="4" type="ORF">AVW13_11075</name>
    <name evidence="5" type="ORF">I6G59_06965</name>
</gene>
<reference evidence="6" key="1">
    <citation type="submission" date="2016-01" db="EMBL/GenBank/DDBJ databases">
        <title>Draft genome of Chromobacterium sp. F49.</title>
        <authorList>
            <person name="Hong K.W."/>
        </authorList>
    </citation>
    <scope>NUCLEOTIDE SEQUENCE [LARGE SCALE GENOMIC DNA]</scope>
    <source>
        <strain evidence="6">M40</strain>
    </source>
</reference>
<dbReference type="EMBL" id="LQQR01000016">
    <property type="protein sequence ID" value="KZE20180.1"/>
    <property type="molecule type" value="Genomic_DNA"/>
</dbReference>
<dbReference type="AlphaFoldDB" id="A0A163AG04"/>
<evidence type="ECO:0000313" key="5">
    <source>
        <dbReference type="EMBL" id="QPS35031.1"/>
    </source>
</evidence>
<feature type="domain" description="FAD-binding" evidence="3">
    <location>
        <begin position="6"/>
        <end position="345"/>
    </location>
</feature>
<dbReference type="GO" id="GO:0004497">
    <property type="term" value="F:monooxygenase activity"/>
    <property type="evidence" value="ECO:0007669"/>
    <property type="project" value="UniProtKB-KW"/>
</dbReference>
<proteinExistence type="predicted"/>
<keyword evidence="2" id="KW-0520">NAD</keyword>
<reference evidence="5 7" key="3">
    <citation type="submission" date="2020-12" db="EMBL/GenBank/DDBJ databases">
        <title>FDA dAtabase for Regulatory Grade micrObial Sequences (FDA-ARGOS): Supporting development and validation of Infectious Disease Dx tests.</title>
        <authorList>
            <person name="Sproer C."/>
            <person name="Gronow S."/>
            <person name="Severitt S."/>
            <person name="Schroder I."/>
            <person name="Tallon L."/>
            <person name="Sadzewicz L."/>
            <person name="Zhao X."/>
            <person name="Boylan J."/>
            <person name="Ott S."/>
            <person name="Bowen H."/>
            <person name="Vavikolanu K."/>
            <person name="Mehta A."/>
            <person name="Aluvathingal J."/>
            <person name="Nadendla S."/>
            <person name="Lowell S."/>
            <person name="Myers T."/>
            <person name="Yan Y."/>
            <person name="Sichtig H."/>
        </authorList>
    </citation>
    <scope>NUCLEOTIDE SEQUENCE [LARGE SCALE GENOMIC DNA]</scope>
    <source>
        <strain evidence="5 7">FDAARGOS_902</strain>
    </source>
</reference>
<keyword evidence="5" id="KW-0503">Monooxygenase</keyword>
<evidence type="ECO:0000256" key="1">
    <source>
        <dbReference type="ARBA" id="ARBA00023002"/>
    </source>
</evidence>
<dbReference type="PANTHER" id="PTHR43476">
    <property type="entry name" value="3-(3-HYDROXY-PHENYL)PROPIONATE/3-HYDROXYCINNAMIC ACID HYDROXYLASE"/>
    <property type="match status" value="1"/>
</dbReference>
<name>A0A163AG04_9MICO</name>
<organism evidence="4 6">
    <name type="scientific">Brevibacterium casei</name>
    <dbReference type="NCBI Taxonomy" id="33889"/>
    <lineage>
        <taxon>Bacteria</taxon>
        <taxon>Bacillati</taxon>
        <taxon>Actinomycetota</taxon>
        <taxon>Actinomycetes</taxon>
        <taxon>Micrococcales</taxon>
        <taxon>Brevibacteriaceae</taxon>
        <taxon>Brevibacterium</taxon>
    </lineage>
</organism>